<dbReference type="Proteomes" id="UP000002257">
    <property type="component" value="Chromosome"/>
</dbReference>
<sequence>MSVANVNSVANATGTSANASTSAATSATVDYNQFLQLLITELKNQDPTSPTDPTQYMSQLASFSSVEQQVKTNSALDALLATQAGALIGKTATSADGKISGVIASVTTSAGGDVTATLKNGSAITLGSGVTISAT</sequence>
<keyword evidence="6" id="KW-1185">Reference proteome</keyword>
<dbReference type="Pfam" id="PF03963">
    <property type="entry name" value="FlgD"/>
    <property type="match status" value="1"/>
</dbReference>
<evidence type="ECO:0000313" key="5">
    <source>
        <dbReference type="EMBL" id="ACK49030.1"/>
    </source>
</evidence>
<keyword evidence="5" id="KW-0966">Cell projection</keyword>
<comment type="function">
    <text evidence="4">Required for flagellar hook formation. May act as a scaffolding protein.</text>
</comment>
<comment type="similarity">
    <text evidence="1">Belongs to the FlgD family.</text>
</comment>
<gene>
    <name evidence="5" type="ordered locus">Msil_0047</name>
</gene>
<protein>
    <recommendedName>
        <fullName evidence="2">Basal-body rod modification protein FlgD</fullName>
    </recommendedName>
</protein>
<evidence type="ECO:0000256" key="3">
    <source>
        <dbReference type="ARBA" id="ARBA00022795"/>
    </source>
</evidence>
<keyword evidence="5" id="KW-0282">Flagellum</keyword>
<dbReference type="GO" id="GO:0044781">
    <property type="term" value="P:bacterial-type flagellum organization"/>
    <property type="evidence" value="ECO:0007669"/>
    <property type="project" value="UniProtKB-KW"/>
</dbReference>
<dbReference type="EMBL" id="CP001280">
    <property type="protein sequence ID" value="ACK49030.1"/>
    <property type="molecule type" value="Genomic_DNA"/>
</dbReference>
<keyword evidence="5" id="KW-0969">Cilium</keyword>
<dbReference type="NCBIfam" id="NF004670">
    <property type="entry name" value="PRK06009.1"/>
    <property type="match status" value="1"/>
</dbReference>
<accession>B8EL35</accession>
<dbReference type="AlphaFoldDB" id="B8EL35"/>
<dbReference type="RefSeq" id="WP_012589100.1">
    <property type="nucleotide sequence ID" value="NC_011666.1"/>
</dbReference>
<keyword evidence="3" id="KW-1005">Bacterial flagellum biogenesis</keyword>
<dbReference type="KEGG" id="msl:Msil_0047"/>
<organism evidence="5 6">
    <name type="scientific">Methylocella silvestris (strain DSM 15510 / CIP 108128 / LMG 27833 / NCIMB 13906 / BL2)</name>
    <dbReference type="NCBI Taxonomy" id="395965"/>
    <lineage>
        <taxon>Bacteria</taxon>
        <taxon>Pseudomonadati</taxon>
        <taxon>Pseudomonadota</taxon>
        <taxon>Alphaproteobacteria</taxon>
        <taxon>Hyphomicrobiales</taxon>
        <taxon>Beijerinckiaceae</taxon>
        <taxon>Methylocella</taxon>
    </lineage>
</organism>
<name>B8EL35_METSB</name>
<evidence type="ECO:0000256" key="1">
    <source>
        <dbReference type="ARBA" id="ARBA00010577"/>
    </source>
</evidence>
<dbReference type="OrthoDB" id="9785233at2"/>
<evidence type="ECO:0000256" key="4">
    <source>
        <dbReference type="ARBA" id="ARBA00024746"/>
    </source>
</evidence>
<dbReference type="HOGENOM" id="CLU_047535_1_3_5"/>
<proteinExistence type="inferred from homology"/>
<evidence type="ECO:0000256" key="2">
    <source>
        <dbReference type="ARBA" id="ARBA00016013"/>
    </source>
</evidence>
<dbReference type="InterPro" id="IPR005648">
    <property type="entry name" value="FlgD"/>
</dbReference>
<dbReference type="STRING" id="395965.Msil_0047"/>
<dbReference type="eggNOG" id="COG1843">
    <property type="taxonomic scope" value="Bacteria"/>
</dbReference>
<reference evidence="5 6" key="1">
    <citation type="journal article" date="2010" name="J. Bacteriol.">
        <title>Complete genome sequence of the aerobic facultative methanotroph Methylocella silvestris BL2.</title>
        <authorList>
            <person name="Chen Y."/>
            <person name="Crombie A."/>
            <person name="Rahman M.T."/>
            <person name="Dedysh S.N."/>
            <person name="Liesack W."/>
            <person name="Stott M.B."/>
            <person name="Alam M."/>
            <person name="Theisen A.R."/>
            <person name="Murrell J.C."/>
            <person name="Dunfield P.F."/>
        </authorList>
    </citation>
    <scope>NUCLEOTIDE SEQUENCE [LARGE SCALE GENOMIC DNA]</scope>
    <source>
        <strain evidence="6">DSM 15510 / CIP 108128 / LMG 27833 / NCIMB 13906 / BL2</strain>
    </source>
</reference>
<evidence type="ECO:0000313" key="6">
    <source>
        <dbReference type="Proteomes" id="UP000002257"/>
    </source>
</evidence>